<protein>
    <submittedName>
        <fullName evidence="3">Transmembrane E3 ubiquitin-protein ligase FLY1</fullName>
    </submittedName>
</protein>
<feature type="transmembrane region" description="Helical" evidence="2">
    <location>
        <begin position="74"/>
        <end position="93"/>
    </location>
</feature>
<dbReference type="EMBL" id="QZWG01000019">
    <property type="protein sequence ID" value="RZB47156.1"/>
    <property type="molecule type" value="Genomic_DNA"/>
</dbReference>
<reference evidence="3 4" key="1">
    <citation type="submission" date="2018-09" db="EMBL/GenBank/DDBJ databases">
        <title>A high-quality reference genome of wild soybean provides a powerful tool to mine soybean genomes.</title>
        <authorList>
            <person name="Xie M."/>
            <person name="Chung C.Y.L."/>
            <person name="Li M.-W."/>
            <person name="Wong F.-L."/>
            <person name="Chan T.-F."/>
            <person name="Lam H.-M."/>
        </authorList>
    </citation>
    <scope>NUCLEOTIDE SEQUENCE [LARGE SCALE GENOMIC DNA]</scope>
    <source>
        <strain evidence="4">cv. W05</strain>
        <tissue evidence="3">Hypocotyl of etiolated seedlings</tissue>
    </source>
</reference>
<keyword evidence="2" id="KW-0472">Membrane</keyword>
<evidence type="ECO:0000313" key="4">
    <source>
        <dbReference type="Proteomes" id="UP000289340"/>
    </source>
</evidence>
<accession>A0A445FE74</accession>
<proteinExistence type="predicted"/>
<dbReference type="Proteomes" id="UP000289340">
    <property type="component" value="Chromosome 19"/>
</dbReference>
<gene>
    <name evidence="3" type="ORF">D0Y65_050976</name>
</gene>
<comment type="caution">
    <text evidence="3">The sequence shown here is derived from an EMBL/GenBank/DDBJ whole genome shotgun (WGS) entry which is preliminary data.</text>
</comment>
<feature type="region of interest" description="Disordered" evidence="1">
    <location>
        <begin position="1"/>
        <end position="32"/>
    </location>
</feature>
<evidence type="ECO:0000313" key="3">
    <source>
        <dbReference type="EMBL" id="RZB47156.1"/>
    </source>
</evidence>
<feature type="compositionally biased region" description="Polar residues" evidence="1">
    <location>
        <begin position="1"/>
        <end position="10"/>
    </location>
</feature>
<evidence type="ECO:0000256" key="1">
    <source>
        <dbReference type="SAM" id="MobiDB-lite"/>
    </source>
</evidence>
<feature type="compositionally biased region" description="Basic residues" evidence="1">
    <location>
        <begin position="21"/>
        <end position="32"/>
    </location>
</feature>
<dbReference type="AlphaFoldDB" id="A0A445FE74"/>
<name>A0A445FE74_GLYSO</name>
<keyword evidence="4" id="KW-1185">Reference proteome</keyword>
<keyword evidence="2 3" id="KW-0812">Transmembrane</keyword>
<evidence type="ECO:0000256" key="2">
    <source>
        <dbReference type="SAM" id="Phobius"/>
    </source>
</evidence>
<keyword evidence="2" id="KW-1133">Transmembrane helix</keyword>
<organism evidence="3 4">
    <name type="scientific">Glycine soja</name>
    <name type="common">Wild soybean</name>
    <dbReference type="NCBI Taxonomy" id="3848"/>
    <lineage>
        <taxon>Eukaryota</taxon>
        <taxon>Viridiplantae</taxon>
        <taxon>Streptophyta</taxon>
        <taxon>Embryophyta</taxon>
        <taxon>Tracheophyta</taxon>
        <taxon>Spermatophyta</taxon>
        <taxon>Magnoliopsida</taxon>
        <taxon>eudicotyledons</taxon>
        <taxon>Gunneridae</taxon>
        <taxon>Pentapetalae</taxon>
        <taxon>rosids</taxon>
        <taxon>fabids</taxon>
        <taxon>Fabales</taxon>
        <taxon>Fabaceae</taxon>
        <taxon>Papilionoideae</taxon>
        <taxon>50 kb inversion clade</taxon>
        <taxon>NPAAA clade</taxon>
        <taxon>indigoferoid/millettioid clade</taxon>
        <taxon>Phaseoleae</taxon>
        <taxon>Glycine</taxon>
        <taxon>Glycine subgen. Soja</taxon>
    </lineage>
</organism>
<sequence length="139" mass="15815">MNASSSWSTRQPRDGQSCGGTRRKRKKAKPLRNRAAANGLKLTILKSSTGREIEAHYELGRELDRSEGRGGLRILLWVAFWWWVILLLVNPVAGLRPLRERTGSWIDEGLFTRKEESNLGPFSQWNITGTYKGLYSLLT</sequence>